<feature type="region of interest" description="Disordered" evidence="2">
    <location>
        <begin position="215"/>
        <end position="314"/>
    </location>
</feature>
<sequence length="497" mass="56000">MSLLDPTFFPRYDDLAKELRLLDGVETLLKDAQTELEKERAALAQSESELASLNQFAEEQRERIQLVRTHCFYGSTALQPQLWLRGGTRGKIRRAQAKLETCEQERRPLIALIQQLHDEILPPLLSRVERLQAEQSDKQFLEDCQSQMRDLAVELHPSRTYQQLTQKIESQEQKVQETQHAVEAVHRLVEQCAKAKLFYHRAENRLQEAKKLNRSGTLGDCDSTPTMEDSSPTNDHGRQSRTLEEDTEDTNIETEYATTTTTTPEELPPNRRRRSSRQSSQTERHDNTTRNRQEDHARVEARRERLKQQARDEFQNGVDTLKRSLANANCLPPPVKAQYPALCHPLERAARQDFRTVKNHVGLEQTGTEILEHGQALHSQLHADQEAAGVALRLAQAAKEDEKDRIVQELRLLVSSQQSVVSPPRAVTVIASGTAGEVGVPVVVARPVADTRTIAASDTEVSATDDTVTIETEYVRDSPKTAAATVPHPEPSAPVEK</sequence>
<dbReference type="Proteomes" id="UP001153069">
    <property type="component" value="Unassembled WGS sequence"/>
</dbReference>
<evidence type="ECO:0000313" key="4">
    <source>
        <dbReference type="Proteomes" id="UP001153069"/>
    </source>
</evidence>
<feature type="compositionally biased region" description="Low complexity" evidence="2">
    <location>
        <begin position="253"/>
        <end position="265"/>
    </location>
</feature>
<proteinExistence type="predicted"/>
<feature type="compositionally biased region" description="Pro residues" evidence="2">
    <location>
        <begin position="488"/>
        <end position="497"/>
    </location>
</feature>
<reference evidence="3" key="1">
    <citation type="submission" date="2020-06" db="EMBL/GenBank/DDBJ databases">
        <authorList>
            <consortium name="Plant Systems Biology data submission"/>
        </authorList>
    </citation>
    <scope>NUCLEOTIDE SEQUENCE</scope>
    <source>
        <strain evidence="3">D6</strain>
    </source>
</reference>
<feature type="coiled-coil region" evidence="1">
    <location>
        <begin position="22"/>
        <end position="63"/>
    </location>
</feature>
<feature type="compositionally biased region" description="Polar residues" evidence="2">
    <location>
        <begin position="223"/>
        <end position="234"/>
    </location>
</feature>
<accession>A0A9N8E3P2</accession>
<dbReference type="AlphaFoldDB" id="A0A9N8E3P2"/>
<keyword evidence="4" id="KW-1185">Reference proteome</keyword>
<evidence type="ECO:0000313" key="3">
    <source>
        <dbReference type="EMBL" id="CAB9514012.1"/>
    </source>
</evidence>
<evidence type="ECO:0000256" key="2">
    <source>
        <dbReference type="SAM" id="MobiDB-lite"/>
    </source>
</evidence>
<comment type="caution">
    <text evidence="3">The sequence shown here is derived from an EMBL/GenBank/DDBJ whole genome shotgun (WGS) entry which is preliminary data.</text>
</comment>
<dbReference type="EMBL" id="CAICTM010000625">
    <property type="protein sequence ID" value="CAB9514012.1"/>
    <property type="molecule type" value="Genomic_DNA"/>
</dbReference>
<organism evidence="3 4">
    <name type="scientific">Seminavis robusta</name>
    <dbReference type="NCBI Taxonomy" id="568900"/>
    <lineage>
        <taxon>Eukaryota</taxon>
        <taxon>Sar</taxon>
        <taxon>Stramenopiles</taxon>
        <taxon>Ochrophyta</taxon>
        <taxon>Bacillariophyta</taxon>
        <taxon>Bacillariophyceae</taxon>
        <taxon>Bacillariophycidae</taxon>
        <taxon>Naviculales</taxon>
        <taxon>Naviculaceae</taxon>
        <taxon>Seminavis</taxon>
    </lineage>
</organism>
<keyword evidence="1" id="KW-0175">Coiled coil</keyword>
<name>A0A9N8E3P2_9STRA</name>
<gene>
    <name evidence="3" type="ORF">SEMRO_626_G177750.1</name>
</gene>
<feature type="region of interest" description="Disordered" evidence="2">
    <location>
        <begin position="476"/>
        <end position="497"/>
    </location>
</feature>
<feature type="compositionally biased region" description="Basic and acidic residues" evidence="2">
    <location>
        <begin position="235"/>
        <end position="244"/>
    </location>
</feature>
<evidence type="ECO:0000256" key="1">
    <source>
        <dbReference type="SAM" id="Coils"/>
    </source>
</evidence>
<protein>
    <submittedName>
        <fullName evidence="3">Uncharacterized protein</fullName>
    </submittedName>
</protein>
<feature type="compositionally biased region" description="Basic and acidic residues" evidence="2">
    <location>
        <begin position="282"/>
        <end position="314"/>
    </location>
</feature>
<dbReference type="OrthoDB" id="10677094at2759"/>